<reference evidence="5 6" key="1">
    <citation type="submission" date="2017-02" db="EMBL/GenBank/DDBJ databases">
        <authorList>
            <person name="Peterson S.W."/>
        </authorList>
    </citation>
    <scope>NUCLEOTIDE SEQUENCE [LARGE SCALE GENOMIC DNA]</scope>
    <source>
        <strain evidence="5 6">B Ar 00.02</strain>
    </source>
</reference>
<dbReference type="InterPro" id="IPR050922">
    <property type="entry name" value="LytR/CpsA/Psr_CW_biosynth"/>
</dbReference>
<dbReference type="NCBIfam" id="TIGR00350">
    <property type="entry name" value="lytR_cpsA_psr"/>
    <property type="match status" value="1"/>
</dbReference>
<feature type="transmembrane region" description="Helical" evidence="3">
    <location>
        <begin position="115"/>
        <end position="138"/>
    </location>
</feature>
<dbReference type="Pfam" id="PF03816">
    <property type="entry name" value="LytR_cpsA_psr"/>
    <property type="match status" value="1"/>
</dbReference>
<keyword evidence="3" id="KW-0812">Transmembrane</keyword>
<dbReference type="InterPro" id="IPR004474">
    <property type="entry name" value="LytR_CpsA_psr"/>
</dbReference>
<gene>
    <name evidence="5" type="ORF">FM101_13510</name>
</gene>
<evidence type="ECO:0000256" key="3">
    <source>
        <dbReference type="SAM" id="Phobius"/>
    </source>
</evidence>
<evidence type="ECO:0000313" key="6">
    <source>
        <dbReference type="Proteomes" id="UP000195913"/>
    </source>
</evidence>
<name>A0A1R4GTZ7_9MICC</name>
<evidence type="ECO:0000259" key="4">
    <source>
        <dbReference type="Pfam" id="PF03816"/>
    </source>
</evidence>
<keyword evidence="3" id="KW-1133">Transmembrane helix</keyword>
<keyword evidence="3" id="KW-0472">Membrane</keyword>
<sequence length="541" mass="57796">MRDPEHASAPIRTKRAFFLLALTVFIPGGAQVVAGNRTLGRRVLTVTLTCWALIIIGLVVALINRGTVIEVLAKPVIQLILVIVLLLLAAGWMLMFINTLLIIRPRLLTPAMRGVVAASTVVLMVLTGGVLGYGAFILNTGRDTIQNVFASGPSMDPVDGRYNILLMGGDAGAGRTGLRPDSMAVVSIDAKSGRTAMISIPRNLQNAPFPKDSPLHDVYPRGFDCGDECIINALYPTVEADHADLYPGKANPGAEAMMDAATGITGIDVQAYVVIDMDGFSTFIDAMGGVTVESGGWVPYNAKKWPGTLVNTHWFSPGTKKFTGKQALWFARSRDFTTDYHRIRRQQCLQQAMINQFKPSTVLTRFSDIMSAGEDLLETDIPQSQLGSFLNLANKAGKNPFKRLTLGAPDFGTTSDRFSTFPDYSQIHTRVDGLLEEATDAGARAAADKKSAAAAQKKSASADKSASGKTKPSSAAPTKPATDAKSAVPEAIEGNTDPTTVPSTQPDGSPITEKYLVQLEINGQRTLISEIAANNNECSAP</sequence>
<feature type="compositionally biased region" description="Low complexity" evidence="2">
    <location>
        <begin position="452"/>
        <end position="471"/>
    </location>
</feature>
<feature type="region of interest" description="Disordered" evidence="2">
    <location>
        <begin position="447"/>
        <end position="514"/>
    </location>
</feature>
<feature type="domain" description="Cell envelope-related transcriptional attenuator" evidence="4">
    <location>
        <begin position="179"/>
        <end position="358"/>
    </location>
</feature>
<dbReference type="Gene3D" id="3.40.630.190">
    <property type="entry name" value="LCP protein"/>
    <property type="match status" value="1"/>
</dbReference>
<dbReference type="EMBL" id="FUHW01000044">
    <property type="protein sequence ID" value="SJM71565.1"/>
    <property type="molecule type" value="Genomic_DNA"/>
</dbReference>
<accession>A0A1R4GTZ7</accession>
<keyword evidence="6" id="KW-1185">Reference proteome</keyword>
<organism evidence="5 6">
    <name type="scientific">Arthrobacter rhombi</name>
    <dbReference type="NCBI Taxonomy" id="71253"/>
    <lineage>
        <taxon>Bacteria</taxon>
        <taxon>Bacillati</taxon>
        <taxon>Actinomycetota</taxon>
        <taxon>Actinomycetes</taxon>
        <taxon>Micrococcales</taxon>
        <taxon>Micrococcaceae</taxon>
        <taxon>Arthrobacter</taxon>
    </lineage>
</organism>
<dbReference type="AlphaFoldDB" id="A0A1R4GTZ7"/>
<dbReference type="Proteomes" id="UP000195913">
    <property type="component" value="Unassembled WGS sequence"/>
</dbReference>
<proteinExistence type="inferred from homology"/>
<comment type="similarity">
    <text evidence="1">Belongs to the LytR/CpsA/Psr (LCP) family.</text>
</comment>
<evidence type="ECO:0000256" key="2">
    <source>
        <dbReference type="SAM" id="MobiDB-lite"/>
    </source>
</evidence>
<dbReference type="PANTHER" id="PTHR33392:SF6">
    <property type="entry name" value="POLYISOPRENYL-TEICHOIC ACID--PEPTIDOGLYCAN TEICHOIC ACID TRANSFERASE TAGU"/>
    <property type="match status" value="1"/>
</dbReference>
<feature type="compositionally biased region" description="Polar residues" evidence="2">
    <location>
        <begin position="496"/>
        <end position="507"/>
    </location>
</feature>
<protein>
    <submittedName>
        <fullName evidence="5">Transcriptional regulator, LytR family</fullName>
    </submittedName>
</protein>
<dbReference type="PANTHER" id="PTHR33392">
    <property type="entry name" value="POLYISOPRENYL-TEICHOIC ACID--PEPTIDOGLYCAN TEICHOIC ACID TRANSFERASE TAGU"/>
    <property type="match status" value="1"/>
</dbReference>
<evidence type="ECO:0000256" key="1">
    <source>
        <dbReference type="ARBA" id="ARBA00006068"/>
    </source>
</evidence>
<feature type="transmembrane region" description="Helical" evidence="3">
    <location>
        <begin position="76"/>
        <end position="103"/>
    </location>
</feature>
<feature type="transmembrane region" description="Helical" evidence="3">
    <location>
        <begin position="44"/>
        <end position="64"/>
    </location>
</feature>
<evidence type="ECO:0000313" key="5">
    <source>
        <dbReference type="EMBL" id="SJM71565.1"/>
    </source>
</evidence>